<evidence type="ECO:0000256" key="3">
    <source>
        <dbReference type="ARBA" id="ARBA00017144"/>
    </source>
</evidence>
<evidence type="ECO:0000256" key="5">
    <source>
        <dbReference type="ARBA" id="ARBA00022727"/>
    </source>
</evidence>
<evidence type="ECO:0000313" key="13">
    <source>
        <dbReference type="Proteomes" id="UP000591941"/>
    </source>
</evidence>
<dbReference type="GO" id="GO:0006227">
    <property type="term" value="P:dUDP biosynthetic process"/>
    <property type="evidence" value="ECO:0007669"/>
    <property type="project" value="TreeGrafter"/>
</dbReference>
<dbReference type="Pfam" id="PF02223">
    <property type="entry name" value="Thymidylate_kin"/>
    <property type="match status" value="1"/>
</dbReference>
<keyword evidence="8 10" id="KW-0067">ATP-binding</keyword>
<comment type="caution">
    <text evidence="12">The sequence shown here is derived from an EMBL/GenBank/DDBJ whole genome shotgun (WGS) entry which is preliminary data.</text>
</comment>
<evidence type="ECO:0000313" key="12">
    <source>
        <dbReference type="EMBL" id="MBB6477554.1"/>
    </source>
</evidence>
<comment type="catalytic activity">
    <reaction evidence="9 10">
        <text>dTMP + ATP = dTDP + ADP</text>
        <dbReference type="Rhea" id="RHEA:13517"/>
        <dbReference type="ChEBI" id="CHEBI:30616"/>
        <dbReference type="ChEBI" id="CHEBI:58369"/>
        <dbReference type="ChEBI" id="CHEBI:63528"/>
        <dbReference type="ChEBI" id="CHEBI:456216"/>
        <dbReference type="EC" id="2.7.4.9"/>
    </reaction>
</comment>
<evidence type="ECO:0000256" key="9">
    <source>
        <dbReference type="ARBA" id="ARBA00048743"/>
    </source>
</evidence>
<dbReference type="GO" id="GO:0006233">
    <property type="term" value="P:dTDP biosynthetic process"/>
    <property type="evidence" value="ECO:0007669"/>
    <property type="project" value="InterPro"/>
</dbReference>
<dbReference type="PANTHER" id="PTHR10344">
    <property type="entry name" value="THYMIDYLATE KINASE"/>
    <property type="match status" value="1"/>
</dbReference>
<feature type="domain" description="Thymidylate kinase-like" evidence="11">
    <location>
        <begin position="8"/>
        <end position="180"/>
    </location>
</feature>
<sequence length="225" mass="24956">MKGRLIVFEGADGSGKATQAALLKEALTARGEQVKSVTFPNYESPAAGPVRMYLAGAFGAHPDDVSPYAASTLYAVDRYASYKSDWGAFYEAGGTVVADRYVTSNMVHQMTKLRSAKEKREFLQWLDAFEYGTLELPRPDLVILLDIPRDVSEKLLAARTQNKDQAAQATDIHEADREYLARCYAAYDLLAPHYGWVRIRCTDGDRLLTVEEIHAKVLACVTGNR</sequence>
<dbReference type="EMBL" id="JACHHI010000002">
    <property type="protein sequence ID" value="MBB6477554.1"/>
    <property type="molecule type" value="Genomic_DNA"/>
</dbReference>
<dbReference type="Proteomes" id="UP000591941">
    <property type="component" value="Unassembled WGS sequence"/>
</dbReference>
<evidence type="ECO:0000256" key="6">
    <source>
        <dbReference type="ARBA" id="ARBA00022741"/>
    </source>
</evidence>
<dbReference type="EC" id="2.7.4.9" evidence="2 10"/>
<keyword evidence="7 10" id="KW-0418">Kinase</keyword>
<dbReference type="RefSeq" id="WP_159823032.1">
    <property type="nucleotide sequence ID" value="NZ_CABWNB010000003.1"/>
</dbReference>
<accession>A0A841QY70</accession>
<reference evidence="12 13" key="1">
    <citation type="submission" date="2020-08" db="EMBL/GenBank/DDBJ databases">
        <title>Genomic Encyclopedia of Type Strains, Phase IV (KMG-IV): sequencing the most valuable type-strain genomes for metagenomic binning, comparative biology and taxonomic classification.</title>
        <authorList>
            <person name="Goeker M."/>
        </authorList>
    </citation>
    <scope>NUCLEOTIDE SEQUENCE [LARGE SCALE GENOMIC DNA]</scope>
    <source>
        <strain evidence="12 13">DSM 21255</strain>
    </source>
</reference>
<dbReference type="GO" id="GO:0005829">
    <property type="term" value="C:cytosol"/>
    <property type="evidence" value="ECO:0007669"/>
    <property type="project" value="TreeGrafter"/>
</dbReference>
<dbReference type="HAMAP" id="MF_00165">
    <property type="entry name" value="Thymidylate_kinase"/>
    <property type="match status" value="1"/>
</dbReference>
<dbReference type="GO" id="GO:0006235">
    <property type="term" value="P:dTTP biosynthetic process"/>
    <property type="evidence" value="ECO:0007669"/>
    <property type="project" value="UniProtKB-UniRule"/>
</dbReference>
<dbReference type="PANTHER" id="PTHR10344:SF4">
    <property type="entry name" value="UMP-CMP KINASE 2, MITOCHONDRIAL"/>
    <property type="match status" value="1"/>
</dbReference>
<keyword evidence="13" id="KW-1185">Reference proteome</keyword>
<keyword evidence="4 10" id="KW-0808">Transferase</keyword>
<dbReference type="InterPro" id="IPR027417">
    <property type="entry name" value="P-loop_NTPase"/>
</dbReference>
<dbReference type="GO" id="GO:0004798">
    <property type="term" value="F:dTMP kinase activity"/>
    <property type="evidence" value="ECO:0007669"/>
    <property type="project" value="UniProtKB-UniRule"/>
</dbReference>
<dbReference type="SUPFAM" id="SSF52540">
    <property type="entry name" value="P-loop containing nucleoside triphosphate hydrolases"/>
    <property type="match status" value="1"/>
</dbReference>
<dbReference type="OrthoDB" id="9774907at2"/>
<evidence type="ECO:0000256" key="8">
    <source>
        <dbReference type="ARBA" id="ARBA00022840"/>
    </source>
</evidence>
<evidence type="ECO:0000256" key="1">
    <source>
        <dbReference type="ARBA" id="ARBA00009776"/>
    </source>
</evidence>
<proteinExistence type="inferred from homology"/>
<evidence type="ECO:0000256" key="2">
    <source>
        <dbReference type="ARBA" id="ARBA00012980"/>
    </source>
</evidence>
<gene>
    <name evidence="10" type="primary">tmk</name>
    <name evidence="12" type="ORF">HNR45_000584</name>
</gene>
<protein>
    <recommendedName>
        <fullName evidence="3 10">Thymidylate kinase</fullName>
        <ecNumber evidence="2 10">2.7.4.9</ecNumber>
    </recommendedName>
    <alternativeName>
        <fullName evidence="10">dTMP kinase</fullName>
    </alternativeName>
</protein>
<dbReference type="FunFam" id="3.40.50.300:FF:002288">
    <property type="entry name" value="Probable thymidylate kinase"/>
    <property type="match status" value="1"/>
</dbReference>
<dbReference type="Gene3D" id="3.40.50.300">
    <property type="entry name" value="P-loop containing nucleotide triphosphate hydrolases"/>
    <property type="match status" value="1"/>
</dbReference>
<organism evidence="12 13">
    <name type="scientific">Negativicoccus succinicivorans</name>
    <dbReference type="NCBI Taxonomy" id="620903"/>
    <lineage>
        <taxon>Bacteria</taxon>
        <taxon>Bacillati</taxon>
        <taxon>Bacillota</taxon>
        <taxon>Negativicutes</taxon>
        <taxon>Veillonellales</taxon>
        <taxon>Veillonellaceae</taxon>
        <taxon>Negativicoccus</taxon>
    </lineage>
</organism>
<evidence type="ECO:0000256" key="7">
    <source>
        <dbReference type="ARBA" id="ARBA00022777"/>
    </source>
</evidence>
<evidence type="ECO:0000256" key="10">
    <source>
        <dbReference type="HAMAP-Rule" id="MF_00165"/>
    </source>
</evidence>
<comment type="function">
    <text evidence="10">Phosphorylation of dTMP to form dTDP in both de novo and salvage pathways of dTTP synthesis.</text>
</comment>
<dbReference type="CDD" id="cd01672">
    <property type="entry name" value="TMPK"/>
    <property type="match status" value="1"/>
</dbReference>
<keyword evidence="5 10" id="KW-0545">Nucleotide biosynthesis</keyword>
<name>A0A841QY70_9FIRM</name>
<dbReference type="AlphaFoldDB" id="A0A841QY70"/>
<evidence type="ECO:0000259" key="11">
    <source>
        <dbReference type="Pfam" id="PF02223"/>
    </source>
</evidence>
<dbReference type="GO" id="GO:0005524">
    <property type="term" value="F:ATP binding"/>
    <property type="evidence" value="ECO:0007669"/>
    <property type="project" value="UniProtKB-UniRule"/>
</dbReference>
<dbReference type="InterPro" id="IPR039430">
    <property type="entry name" value="Thymidylate_kin-like_dom"/>
</dbReference>
<keyword evidence="6 10" id="KW-0547">Nucleotide-binding</keyword>
<dbReference type="InterPro" id="IPR018094">
    <property type="entry name" value="Thymidylate_kinase"/>
</dbReference>
<comment type="caution">
    <text evidence="10">Lacks conserved residue(s) required for the propagation of feature annotation.</text>
</comment>
<evidence type="ECO:0000256" key="4">
    <source>
        <dbReference type="ARBA" id="ARBA00022679"/>
    </source>
</evidence>
<comment type="similarity">
    <text evidence="1 10">Belongs to the thymidylate kinase family.</text>
</comment>
<dbReference type="GeneID" id="93485857"/>